<organism evidence="1 2">
    <name type="scientific">Plakobranchus ocellatus</name>
    <dbReference type="NCBI Taxonomy" id="259542"/>
    <lineage>
        <taxon>Eukaryota</taxon>
        <taxon>Metazoa</taxon>
        <taxon>Spiralia</taxon>
        <taxon>Lophotrochozoa</taxon>
        <taxon>Mollusca</taxon>
        <taxon>Gastropoda</taxon>
        <taxon>Heterobranchia</taxon>
        <taxon>Euthyneura</taxon>
        <taxon>Panpulmonata</taxon>
        <taxon>Sacoglossa</taxon>
        <taxon>Placobranchoidea</taxon>
        <taxon>Plakobranchidae</taxon>
        <taxon>Plakobranchus</taxon>
    </lineage>
</organism>
<keyword evidence="2" id="KW-1185">Reference proteome</keyword>
<sequence>MGDVMLTPLVHRLLLYSRSKDKAKIDGSLERKKCSEVIPGNHTRFTSSGKLGWPWAGRLRRKKASPAIVRVRIKKFGNNGISMEFMDPARR</sequence>
<dbReference type="Proteomes" id="UP000735302">
    <property type="component" value="Unassembled WGS sequence"/>
</dbReference>
<name>A0AAV3XWQ2_9GAST</name>
<comment type="caution">
    <text evidence="1">The sequence shown here is derived from an EMBL/GenBank/DDBJ whole genome shotgun (WGS) entry which is preliminary data.</text>
</comment>
<accession>A0AAV3XWQ2</accession>
<evidence type="ECO:0000313" key="1">
    <source>
        <dbReference type="EMBL" id="GFN74343.1"/>
    </source>
</evidence>
<protein>
    <submittedName>
        <fullName evidence="1">Uncharacterized protein</fullName>
    </submittedName>
</protein>
<evidence type="ECO:0000313" key="2">
    <source>
        <dbReference type="Proteomes" id="UP000735302"/>
    </source>
</evidence>
<dbReference type="EMBL" id="BLXT01000089">
    <property type="protein sequence ID" value="GFN74343.1"/>
    <property type="molecule type" value="Genomic_DNA"/>
</dbReference>
<gene>
    <name evidence="1" type="ORF">PoB_000084900</name>
</gene>
<dbReference type="AlphaFoldDB" id="A0AAV3XWQ2"/>
<proteinExistence type="predicted"/>
<reference evidence="1 2" key="1">
    <citation type="journal article" date="2021" name="Elife">
        <title>Chloroplast acquisition without the gene transfer in kleptoplastic sea slugs, Plakobranchus ocellatus.</title>
        <authorList>
            <person name="Maeda T."/>
            <person name="Takahashi S."/>
            <person name="Yoshida T."/>
            <person name="Shimamura S."/>
            <person name="Takaki Y."/>
            <person name="Nagai Y."/>
            <person name="Toyoda A."/>
            <person name="Suzuki Y."/>
            <person name="Arimoto A."/>
            <person name="Ishii H."/>
            <person name="Satoh N."/>
            <person name="Nishiyama T."/>
            <person name="Hasebe M."/>
            <person name="Maruyama T."/>
            <person name="Minagawa J."/>
            <person name="Obokata J."/>
            <person name="Shigenobu S."/>
        </authorList>
    </citation>
    <scope>NUCLEOTIDE SEQUENCE [LARGE SCALE GENOMIC DNA]</scope>
</reference>